<evidence type="ECO:0000256" key="1">
    <source>
        <dbReference type="SAM" id="MobiDB-lite"/>
    </source>
</evidence>
<dbReference type="Gene3D" id="2.160.20.10">
    <property type="entry name" value="Single-stranded right-handed beta-helix, Pectin lyase-like"/>
    <property type="match status" value="1"/>
</dbReference>
<dbReference type="AlphaFoldDB" id="W7DZS9"/>
<dbReference type="InterPro" id="IPR012334">
    <property type="entry name" value="Pectin_lyas_fold"/>
</dbReference>
<dbReference type="OrthoDB" id="509690at2759"/>
<dbReference type="EMBL" id="KI969001">
    <property type="protein sequence ID" value="EUN20474.1"/>
    <property type="molecule type" value="Genomic_DNA"/>
</dbReference>
<sequence>TKKGDKLPDFSYASYHQSETPLPRQDRPPTKFLRAKSGDQTRCIQSALDHISQSGGRVLALEAGTYVLTTSLTIPNRTTLRGAGVRKTVLTRKSLETNFVRLGSTTGKEKRHVSVKITNKYVPAGTSTVRVANANGLAVSIHVFVERGPPGFASEIGIENLSMAVKPTCSGKILTDTRCGGFNNYIDIEKFASRTTVTNIVMNRDGMTNCGAGYALDIAIGGSQVLIHDCTTRGAKNAKSYGVAIKTLAPGPNACIGYTAIDPVQSIEPHERWAHGFLNEGSKVAALMFRNRGSGGSGHGWAINNGKLTQDKYGCCTKYHC</sequence>
<dbReference type="GeneID" id="26250950"/>
<proteinExistence type="predicted"/>
<keyword evidence="3" id="KW-1185">Reference proteome</keyword>
<feature type="non-terminal residue" evidence="2">
    <location>
        <position position="1"/>
    </location>
</feature>
<organism evidence="2 3">
    <name type="scientific">Bipolaris victoriae (strain FI3)</name>
    <name type="common">Victoria blight of oats agent</name>
    <name type="synonym">Cochliobolus victoriae</name>
    <dbReference type="NCBI Taxonomy" id="930091"/>
    <lineage>
        <taxon>Eukaryota</taxon>
        <taxon>Fungi</taxon>
        <taxon>Dikarya</taxon>
        <taxon>Ascomycota</taxon>
        <taxon>Pezizomycotina</taxon>
        <taxon>Dothideomycetes</taxon>
        <taxon>Pleosporomycetidae</taxon>
        <taxon>Pleosporales</taxon>
        <taxon>Pleosporineae</taxon>
        <taxon>Pleosporaceae</taxon>
        <taxon>Bipolaris</taxon>
    </lineage>
</organism>
<dbReference type="InterPro" id="IPR011050">
    <property type="entry name" value="Pectin_lyase_fold/virulence"/>
</dbReference>
<reference evidence="2 3" key="1">
    <citation type="journal article" date="2013" name="PLoS Genet.">
        <title>Comparative genome structure, secondary metabolite, and effector coding capacity across Cochliobolus pathogens.</title>
        <authorList>
            <person name="Condon B.J."/>
            <person name="Leng Y."/>
            <person name="Wu D."/>
            <person name="Bushley K.E."/>
            <person name="Ohm R.A."/>
            <person name="Otillar R."/>
            <person name="Martin J."/>
            <person name="Schackwitz W."/>
            <person name="Grimwood J."/>
            <person name="MohdZainudin N."/>
            <person name="Xue C."/>
            <person name="Wang R."/>
            <person name="Manning V.A."/>
            <person name="Dhillon B."/>
            <person name="Tu Z.J."/>
            <person name="Steffenson B.J."/>
            <person name="Salamov A."/>
            <person name="Sun H."/>
            <person name="Lowry S."/>
            <person name="LaButti K."/>
            <person name="Han J."/>
            <person name="Copeland A."/>
            <person name="Lindquist E."/>
            <person name="Barry K."/>
            <person name="Schmutz J."/>
            <person name="Baker S.E."/>
            <person name="Ciuffetti L.M."/>
            <person name="Grigoriev I.V."/>
            <person name="Zhong S."/>
            <person name="Turgeon B.G."/>
        </authorList>
    </citation>
    <scope>NUCLEOTIDE SEQUENCE [LARGE SCALE GENOMIC DNA]</scope>
    <source>
        <strain evidence="2 3">FI3</strain>
    </source>
</reference>
<accession>W7DZS9</accession>
<name>W7DZS9_BIPV3</name>
<dbReference type="Proteomes" id="UP000054337">
    <property type="component" value="Unassembled WGS sequence"/>
</dbReference>
<dbReference type="SUPFAM" id="SSF51126">
    <property type="entry name" value="Pectin lyase-like"/>
    <property type="match status" value="1"/>
</dbReference>
<protein>
    <submittedName>
        <fullName evidence="2">Uncharacterized protein</fullName>
    </submittedName>
</protein>
<evidence type="ECO:0000313" key="3">
    <source>
        <dbReference type="Proteomes" id="UP000054337"/>
    </source>
</evidence>
<feature type="region of interest" description="Disordered" evidence="1">
    <location>
        <begin position="1"/>
        <end position="29"/>
    </location>
</feature>
<dbReference type="HOGENOM" id="CLU_027946_0_0_1"/>
<gene>
    <name evidence="2" type="ORF">COCVIDRAFT_116651</name>
</gene>
<evidence type="ECO:0000313" key="2">
    <source>
        <dbReference type="EMBL" id="EUN20474.1"/>
    </source>
</evidence>
<dbReference type="RefSeq" id="XP_014550048.1">
    <property type="nucleotide sequence ID" value="XM_014694562.1"/>
</dbReference>